<dbReference type="OrthoDB" id="2732048at2"/>
<evidence type="ECO:0000313" key="1">
    <source>
        <dbReference type="EMBL" id="MVP00796.1"/>
    </source>
</evidence>
<keyword evidence="2" id="KW-1185">Reference proteome</keyword>
<evidence type="ECO:0000313" key="2">
    <source>
        <dbReference type="Proteomes" id="UP000490800"/>
    </source>
</evidence>
<sequence length="154" mass="16042">MALPAVQWFNASNTTQVSTWDIGTVDAGSVSSDTVFYIWNNRGGSAAISDMINCTITTKDSSGGNTGEIITNKWIKVKVDSMNETTYTPIGGTDTKVIQAGASAGAGTIKGTANDGTVSNSVANYAKVSLHANVPTTATAGNFSFLTRVFYQAI</sequence>
<gene>
    <name evidence="1" type="ORF">EDM21_14895</name>
</gene>
<comment type="caution">
    <text evidence="1">The sequence shown here is derived from an EMBL/GenBank/DDBJ whole genome shotgun (WGS) entry which is preliminary data.</text>
</comment>
<dbReference type="EMBL" id="RHLK01000008">
    <property type="protein sequence ID" value="MVP00796.1"/>
    <property type="molecule type" value="Genomic_DNA"/>
</dbReference>
<organism evidence="1 2">
    <name type="scientific">Paenibacillus lutrae</name>
    <dbReference type="NCBI Taxonomy" id="2078573"/>
    <lineage>
        <taxon>Bacteria</taxon>
        <taxon>Bacillati</taxon>
        <taxon>Bacillota</taxon>
        <taxon>Bacilli</taxon>
        <taxon>Bacillales</taxon>
        <taxon>Paenibacillaceae</taxon>
        <taxon>Paenibacillus</taxon>
    </lineage>
</organism>
<protein>
    <submittedName>
        <fullName evidence="1">Uncharacterized protein</fullName>
    </submittedName>
</protein>
<dbReference type="AlphaFoldDB" id="A0A7X3FJ97"/>
<proteinExistence type="predicted"/>
<name>A0A7X3FJ97_9BACL</name>
<dbReference type="Proteomes" id="UP000490800">
    <property type="component" value="Unassembled WGS sequence"/>
</dbReference>
<reference evidence="1 2" key="1">
    <citation type="journal article" date="2019" name="Microorganisms">
        <title>Paenibacillus lutrae sp. nov., A Chitinolytic Species Isolated from A River Otter in Castril Natural Park, Granada, Spain.</title>
        <authorList>
            <person name="Rodriguez M."/>
            <person name="Reina J.C."/>
            <person name="Bejar V."/>
            <person name="Llamas I."/>
        </authorList>
    </citation>
    <scope>NUCLEOTIDE SEQUENCE [LARGE SCALE GENOMIC DNA]</scope>
    <source>
        <strain evidence="1 2">N10</strain>
    </source>
</reference>
<dbReference type="RefSeq" id="WP_157336619.1">
    <property type="nucleotide sequence ID" value="NZ_RHLK01000008.1"/>
</dbReference>
<accession>A0A7X3FJ97</accession>